<dbReference type="Proteomes" id="UP000053237">
    <property type="component" value="Unassembled WGS sequence"/>
</dbReference>
<evidence type="ECO:0000313" key="1">
    <source>
        <dbReference type="EMBL" id="CCI11087.1"/>
    </source>
</evidence>
<keyword evidence="2" id="KW-1185">Reference proteome</keyword>
<reference evidence="1 2" key="1">
    <citation type="submission" date="2012-05" db="EMBL/GenBank/DDBJ databases">
        <title>Recombination and specialization in a pathogen metapopulation.</title>
        <authorList>
            <person name="Gardiner A."/>
            <person name="Kemen E."/>
            <person name="Schultz-Larsen T."/>
            <person name="MacLean D."/>
            <person name="Van Oosterhout C."/>
            <person name="Jones J.D.G."/>
        </authorList>
    </citation>
    <scope>NUCLEOTIDE SEQUENCE [LARGE SCALE GENOMIC DNA]</scope>
    <source>
        <strain evidence="1 2">Ac Nc2</strain>
    </source>
</reference>
<sequence length="153" mass="17560">MRNKWNLVCHRLSILPCLQISCHTHSEWIPVIAPDDAVSYGLNAANDVVKLELEQDHNKRMDLSDEELRAITGYTFSSYTHRLEEMASAFLRLFIHWDDIFGQLATVYDVLELLPSQLPSHRCLASTRDDIKKLHEAEYRNGSSTGVRFESGK</sequence>
<dbReference type="EMBL" id="CAIX01000546">
    <property type="protein sequence ID" value="CCI11087.1"/>
    <property type="molecule type" value="Genomic_DNA"/>
</dbReference>
<protein>
    <submittedName>
        <fullName evidence="1">Uncharacterized protein</fullName>
    </submittedName>
</protein>
<comment type="caution">
    <text evidence="1">The sequence shown here is derived from an EMBL/GenBank/DDBJ whole genome shotgun (WGS) entry which is preliminary data.</text>
</comment>
<gene>
    <name evidence="1" type="ORF">BN9_123640</name>
</gene>
<accession>A0A024FW16</accession>
<evidence type="ECO:0000313" key="2">
    <source>
        <dbReference type="Proteomes" id="UP000053237"/>
    </source>
</evidence>
<dbReference type="InParanoid" id="A0A024FW16"/>
<proteinExistence type="predicted"/>
<name>A0A024FW16_9STRA</name>
<dbReference type="AlphaFoldDB" id="A0A024FW16"/>
<organism evidence="1 2">
    <name type="scientific">Albugo candida</name>
    <dbReference type="NCBI Taxonomy" id="65357"/>
    <lineage>
        <taxon>Eukaryota</taxon>
        <taxon>Sar</taxon>
        <taxon>Stramenopiles</taxon>
        <taxon>Oomycota</taxon>
        <taxon>Peronosporomycetes</taxon>
        <taxon>Albuginales</taxon>
        <taxon>Albuginaceae</taxon>
        <taxon>Albugo</taxon>
    </lineage>
</organism>